<feature type="domain" description="DUF7768" evidence="1">
    <location>
        <begin position="29"/>
        <end position="89"/>
    </location>
</feature>
<gene>
    <name evidence="2" type="ORF">BECKLFY1418A_GA0070994_101344</name>
</gene>
<name>A0A450UEC2_9GAMM</name>
<dbReference type="Pfam" id="PF24963">
    <property type="entry name" value="DUF7768"/>
    <property type="match status" value="1"/>
</dbReference>
<evidence type="ECO:0000313" key="2">
    <source>
        <dbReference type="EMBL" id="VFJ90873.1"/>
    </source>
</evidence>
<evidence type="ECO:0000259" key="1">
    <source>
        <dbReference type="Pfam" id="PF24963"/>
    </source>
</evidence>
<dbReference type="EMBL" id="CAADFH010000013">
    <property type="protein sequence ID" value="VFJ90873.1"/>
    <property type="molecule type" value="Genomic_DNA"/>
</dbReference>
<dbReference type="InterPro" id="IPR056670">
    <property type="entry name" value="DUF7768"/>
</dbReference>
<sequence>MLGKEGNLAPRVYHFGHSLPRRFRIDQGHDFYTQFLNEKNRKERDAGIALGLDFMRVCDEVLVFRGNGVSAGMEREIAHAERLSLPITYVGDEYL</sequence>
<dbReference type="AlphaFoldDB" id="A0A450UEC2"/>
<organism evidence="2">
    <name type="scientific">Candidatus Kentrum sp. LFY</name>
    <dbReference type="NCBI Taxonomy" id="2126342"/>
    <lineage>
        <taxon>Bacteria</taxon>
        <taxon>Pseudomonadati</taxon>
        <taxon>Pseudomonadota</taxon>
        <taxon>Gammaproteobacteria</taxon>
        <taxon>Candidatus Kentrum</taxon>
    </lineage>
</organism>
<proteinExistence type="predicted"/>
<reference evidence="2" key="1">
    <citation type="submission" date="2019-02" db="EMBL/GenBank/DDBJ databases">
        <authorList>
            <person name="Gruber-Vodicka R. H."/>
            <person name="Seah K. B. B."/>
        </authorList>
    </citation>
    <scope>NUCLEOTIDE SEQUENCE</scope>
    <source>
        <strain evidence="2">BECK_M6</strain>
    </source>
</reference>
<dbReference type="Gene3D" id="3.40.50.10400">
    <property type="entry name" value="Hypothetical protein PA1492"/>
    <property type="match status" value="1"/>
</dbReference>
<accession>A0A450UEC2</accession>
<protein>
    <recommendedName>
        <fullName evidence="1">DUF7768 domain-containing protein</fullName>
    </recommendedName>
</protein>